<dbReference type="SUPFAM" id="SSF50630">
    <property type="entry name" value="Acid proteases"/>
    <property type="match status" value="1"/>
</dbReference>
<feature type="disulfide bond" evidence="11">
    <location>
        <begin position="119"/>
        <end position="124"/>
    </location>
</feature>
<organism evidence="15 16">
    <name type="scientific">Phycomyces blakesleeanus (strain ATCC 8743b / DSM 1359 / FGSC 10004 / NBRC 33097 / NRRL 1555)</name>
    <dbReference type="NCBI Taxonomy" id="763407"/>
    <lineage>
        <taxon>Eukaryota</taxon>
        <taxon>Fungi</taxon>
        <taxon>Fungi incertae sedis</taxon>
        <taxon>Mucoromycota</taxon>
        <taxon>Mucoromycotina</taxon>
        <taxon>Mucoromycetes</taxon>
        <taxon>Mucorales</taxon>
        <taxon>Phycomycetaceae</taxon>
        <taxon>Phycomyces</taxon>
    </lineage>
</organism>
<dbReference type="STRING" id="763407.A0A162V4R6"/>
<evidence type="ECO:0000256" key="3">
    <source>
        <dbReference type="ARBA" id="ARBA00022554"/>
    </source>
</evidence>
<keyword evidence="9" id="KW-0325">Glycoprotein</keyword>
<evidence type="ECO:0000256" key="13">
    <source>
        <dbReference type="SAM" id="SignalP"/>
    </source>
</evidence>
<feature type="active site" evidence="10">
    <location>
        <position position="106"/>
    </location>
</feature>
<evidence type="ECO:0000256" key="9">
    <source>
        <dbReference type="ARBA" id="ARBA00023180"/>
    </source>
</evidence>
<dbReference type="Gene3D" id="2.40.70.10">
    <property type="entry name" value="Acid Proteases"/>
    <property type="match status" value="2"/>
</dbReference>
<evidence type="ECO:0000256" key="11">
    <source>
        <dbReference type="PIRSR" id="PIRSR601461-2"/>
    </source>
</evidence>
<dbReference type="InterPro" id="IPR001461">
    <property type="entry name" value="Aspartic_peptidase_A1"/>
</dbReference>
<dbReference type="Proteomes" id="UP000077315">
    <property type="component" value="Unassembled WGS sequence"/>
</dbReference>
<name>A0A162V4R6_PHYB8</name>
<comment type="similarity">
    <text evidence="2 12">Belongs to the peptidase A1 family.</text>
</comment>
<evidence type="ECO:0000313" key="16">
    <source>
        <dbReference type="Proteomes" id="UP000077315"/>
    </source>
</evidence>
<comment type="subcellular location">
    <subcellularLocation>
        <location evidence="1">Vacuole</location>
    </subcellularLocation>
</comment>
<dbReference type="FunFam" id="2.40.70.10:FF:000036">
    <property type="entry name" value="Vacuolar aspartic protease"/>
    <property type="match status" value="1"/>
</dbReference>
<dbReference type="VEuPathDB" id="FungiDB:PHYBLDRAFT_27674"/>
<dbReference type="InParanoid" id="A0A162V4R6"/>
<feature type="chain" id="PRO_5007840324" evidence="13">
    <location>
        <begin position="21"/>
        <end position="403"/>
    </location>
</feature>
<feature type="signal peptide" evidence="13">
    <location>
        <begin position="1"/>
        <end position="20"/>
    </location>
</feature>
<feature type="disulfide bond" evidence="11">
    <location>
        <begin position="326"/>
        <end position="359"/>
    </location>
</feature>
<evidence type="ECO:0000259" key="14">
    <source>
        <dbReference type="PROSITE" id="PS51767"/>
    </source>
</evidence>
<feature type="domain" description="Peptidase A1" evidence="14">
    <location>
        <begin position="88"/>
        <end position="400"/>
    </location>
</feature>
<dbReference type="GeneID" id="29000822"/>
<dbReference type="GO" id="GO:0004190">
    <property type="term" value="F:aspartic-type endopeptidase activity"/>
    <property type="evidence" value="ECO:0007669"/>
    <property type="project" value="UniProtKB-KW"/>
</dbReference>
<dbReference type="FunFam" id="2.40.70.10:FF:000002">
    <property type="entry name" value="Vacuolar aspartic proteinase"/>
    <property type="match status" value="1"/>
</dbReference>
<keyword evidence="4 12" id="KW-0645">Protease</keyword>
<dbReference type="GO" id="GO:0006508">
    <property type="term" value="P:proteolysis"/>
    <property type="evidence" value="ECO:0007669"/>
    <property type="project" value="UniProtKB-KW"/>
</dbReference>
<sequence length="403" mass="44374">MKLFTLSAIISTFLAIGADAAIQRVPIKKTVETSAEKLQRYSHTGEYLTQKYFGSQRSQSQNAQPFQVDADGRVEHGVPLSNYMNAQYYGEIDIGTPPQTFTVVLDTGSSNLWVPSSGCSSIACFLHRRYESTKSSTFSENGTDFAIRYGTGSLEGFISQDTVNFGGIELENQGFAESVKEPGFTFAFAKFDGILGMGYDNIAVQKVVPPFYNLVNRDLIDEPVFSFWLNDANNGDEANGGELVLGGVDPAHYVGDIAWSPVVRKGYWEIQLDDIRFDGEPLDLDPINAAIDTGSSLLVCPTAFADLLNKEFGAEKNWAGQYVVDCARIPDLPEFCFIFNGKDFCLTAEDYILQMQNQCISGFMGMDIPEPAGPIWIVGDVFLRKFYSIYDLGNDRVGLALSA</sequence>
<evidence type="ECO:0000256" key="8">
    <source>
        <dbReference type="ARBA" id="ARBA00023157"/>
    </source>
</evidence>
<evidence type="ECO:0000256" key="7">
    <source>
        <dbReference type="ARBA" id="ARBA00022801"/>
    </source>
</evidence>
<accession>A0A162V4R6</accession>
<dbReference type="PANTHER" id="PTHR47966:SF51">
    <property type="entry name" value="BETA-SITE APP-CLEAVING ENZYME, ISOFORM A-RELATED"/>
    <property type="match status" value="1"/>
</dbReference>
<keyword evidence="16" id="KW-1185">Reference proteome</keyword>
<keyword evidence="5 13" id="KW-0732">Signal</keyword>
<dbReference type="PROSITE" id="PS51767">
    <property type="entry name" value="PEPTIDASE_A1"/>
    <property type="match status" value="1"/>
</dbReference>
<dbReference type="InterPro" id="IPR033121">
    <property type="entry name" value="PEPTIDASE_A1"/>
</dbReference>
<dbReference type="PROSITE" id="PS00141">
    <property type="entry name" value="ASP_PROTEASE"/>
    <property type="match status" value="1"/>
</dbReference>
<evidence type="ECO:0000256" key="10">
    <source>
        <dbReference type="PIRSR" id="PIRSR601461-1"/>
    </source>
</evidence>
<proteinExistence type="inferred from homology"/>
<dbReference type="GO" id="GO:0005773">
    <property type="term" value="C:vacuole"/>
    <property type="evidence" value="ECO:0007669"/>
    <property type="project" value="UniProtKB-SubCell"/>
</dbReference>
<dbReference type="OrthoDB" id="771136at2759"/>
<keyword evidence="7 12" id="KW-0378">Hydrolase</keyword>
<evidence type="ECO:0000256" key="5">
    <source>
        <dbReference type="ARBA" id="ARBA00022729"/>
    </source>
</evidence>
<feature type="active site" evidence="10">
    <location>
        <position position="292"/>
    </location>
</feature>
<gene>
    <name evidence="15" type="ORF">PHYBLDRAFT_27674</name>
</gene>
<keyword evidence="6 12" id="KW-0064">Aspartyl protease</keyword>
<evidence type="ECO:0000256" key="1">
    <source>
        <dbReference type="ARBA" id="ARBA00004116"/>
    </source>
</evidence>
<dbReference type="EMBL" id="KV440972">
    <property type="protein sequence ID" value="OAD79942.1"/>
    <property type="molecule type" value="Genomic_DNA"/>
</dbReference>
<keyword evidence="8 11" id="KW-1015">Disulfide bond</keyword>
<dbReference type="InterPro" id="IPR021109">
    <property type="entry name" value="Peptidase_aspartic_dom_sf"/>
</dbReference>
<protein>
    <submittedName>
        <fullName evidence="15">Secreted aspartyl protease</fullName>
    </submittedName>
</protein>
<feature type="non-terminal residue" evidence="15">
    <location>
        <position position="1"/>
    </location>
</feature>
<dbReference type="PRINTS" id="PR00792">
    <property type="entry name" value="PEPSIN"/>
</dbReference>
<reference evidence="16" key="1">
    <citation type="submission" date="2015-06" db="EMBL/GenBank/DDBJ databases">
        <title>Expansion of signal transduction pathways in fungi by whole-genome duplication.</title>
        <authorList>
            <consortium name="DOE Joint Genome Institute"/>
            <person name="Corrochano L.M."/>
            <person name="Kuo A."/>
            <person name="Marcet-Houben M."/>
            <person name="Polaino S."/>
            <person name="Salamov A."/>
            <person name="Villalobos J.M."/>
            <person name="Alvarez M.I."/>
            <person name="Avalos J."/>
            <person name="Benito E.P."/>
            <person name="Benoit I."/>
            <person name="Burger G."/>
            <person name="Camino L.P."/>
            <person name="Canovas D."/>
            <person name="Cerda-Olmedo E."/>
            <person name="Cheng J.-F."/>
            <person name="Dominguez A."/>
            <person name="Elias M."/>
            <person name="Eslava A.P."/>
            <person name="Glaser F."/>
            <person name="Grimwood J."/>
            <person name="Gutierrez G."/>
            <person name="Heitman J."/>
            <person name="Henrissat B."/>
            <person name="Iturriaga E.A."/>
            <person name="Lang B.F."/>
            <person name="Lavin J.L."/>
            <person name="Lee S."/>
            <person name="Li W."/>
            <person name="Lindquist E."/>
            <person name="Lopez-Garcia S."/>
            <person name="Luque E.M."/>
            <person name="Marcos A.T."/>
            <person name="Martin J."/>
            <person name="McCluskey K."/>
            <person name="Medina H.R."/>
            <person name="Miralles-Duran A."/>
            <person name="Miyazaki A."/>
            <person name="Munoz-Torres E."/>
            <person name="Oguiza J.A."/>
            <person name="Ohm R."/>
            <person name="Olmedo M."/>
            <person name="Orejas M."/>
            <person name="Ortiz-Castellanos L."/>
            <person name="Pisabarro A.G."/>
            <person name="Rodriguez-Romero J."/>
            <person name="Ruiz-Herrera J."/>
            <person name="Ruiz-Vazquez R."/>
            <person name="Sanz C."/>
            <person name="Schackwitz W."/>
            <person name="Schmutz J."/>
            <person name="Shahriari M."/>
            <person name="Shelest E."/>
            <person name="Silva-Franco F."/>
            <person name="Soanes D."/>
            <person name="Syed K."/>
            <person name="Tagua V.G."/>
            <person name="Talbot N.J."/>
            <person name="Thon M."/>
            <person name="De vries R.P."/>
            <person name="Wiebenga A."/>
            <person name="Yadav J.S."/>
            <person name="Braun E.L."/>
            <person name="Baker S."/>
            <person name="Garre V."/>
            <person name="Horwitz B."/>
            <person name="Torres-Martinez S."/>
            <person name="Idnurm A."/>
            <person name="Herrera-Estrella A."/>
            <person name="Gabaldon T."/>
            <person name="Grigoriev I.V."/>
        </authorList>
    </citation>
    <scope>NUCLEOTIDE SEQUENCE [LARGE SCALE GENOMIC DNA]</scope>
    <source>
        <strain evidence="16">NRRL 1555(-)</strain>
    </source>
</reference>
<dbReference type="FunCoup" id="A0A162V4R6">
    <property type="interactions" value="61"/>
</dbReference>
<dbReference type="PANTHER" id="PTHR47966">
    <property type="entry name" value="BETA-SITE APP-CLEAVING ENZYME, ISOFORM A-RELATED"/>
    <property type="match status" value="1"/>
</dbReference>
<dbReference type="Pfam" id="PF00026">
    <property type="entry name" value="Asp"/>
    <property type="match status" value="1"/>
</dbReference>
<evidence type="ECO:0000256" key="4">
    <source>
        <dbReference type="ARBA" id="ARBA00022670"/>
    </source>
</evidence>
<evidence type="ECO:0000256" key="2">
    <source>
        <dbReference type="ARBA" id="ARBA00007447"/>
    </source>
</evidence>
<evidence type="ECO:0000256" key="6">
    <source>
        <dbReference type="ARBA" id="ARBA00022750"/>
    </source>
</evidence>
<evidence type="ECO:0000313" key="15">
    <source>
        <dbReference type="EMBL" id="OAD79942.1"/>
    </source>
</evidence>
<dbReference type="RefSeq" id="XP_018297982.1">
    <property type="nucleotide sequence ID" value="XM_018439916.1"/>
</dbReference>
<dbReference type="InterPro" id="IPR001969">
    <property type="entry name" value="Aspartic_peptidase_AS"/>
</dbReference>
<dbReference type="AlphaFoldDB" id="A0A162V4R6"/>
<evidence type="ECO:0000256" key="12">
    <source>
        <dbReference type="RuleBase" id="RU000454"/>
    </source>
</evidence>
<keyword evidence="3" id="KW-0926">Vacuole</keyword>